<keyword evidence="2" id="KW-1185">Reference proteome</keyword>
<evidence type="ECO:0000313" key="2">
    <source>
        <dbReference type="Proteomes" id="UP001176960"/>
    </source>
</evidence>
<name>A0AA35VBZ2_9PROT</name>
<proteinExistence type="predicted"/>
<dbReference type="AlphaFoldDB" id="A0AA35VBZ2"/>
<comment type="caution">
    <text evidence="1">The sequence shown here is derived from an EMBL/GenBank/DDBJ whole genome shotgun (WGS) entry which is preliminary data.</text>
</comment>
<dbReference type="RefSeq" id="WP_289843558.1">
    <property type="nucleotide sequence ID" value="NZ_CATKSH010000007.1"/>
</dbReference>
<protein>
    <submittedName>
        <fullName evidence="1">Glycosyltransferase family 2 protein</fullName>
    </submittedName>
</protein>
<reference evidence="1" key="1">
    <citation type="submission" date="2023-03" db="EMBL/GenBank/DDBJ databases">
        <authorList>
            <person name="Cleenwerck I."/>
        </authorList>
    </citation>
    <scope>NUCLEOTIDE SEQUENCE</scope>
    <source>
        <strain evidence="1">LMG 32879</strain>
    </source>
</reference>
<gene>
    <name evidence="1" type="ORF">LMG32879_001432</name>
</gene>
<accession>A0AA35VBZ2</accession>
<dbReference type="Pfam" id="PF13704">
    <property type="entry name" value="Glyco_tranf_2_4"/>
    <property type="match status" value="1"/>
</dbReference>
<organism evidence="1 2">
    <name type="scientific">Brytella acorum</name>
    <dbReference type="NCBI Taxonomy" id="2959299"/>
    <lineage>
        <taxon>Bacteria</taxon>
        <taxon>Pseudomonadati</taxon>
        <taxon>Pseudomonadota</taxon>
        <taxon>Alphaproteobacteria</taxon>
        <taxon>Acetobacterales</taxon>
        <taxon>Acetobacteraceae</taxon>
        <taxon>Brytella</taxon>
    </lineage>
</organism>
<dbReference type="EMBL" id="CATKSH010000007">
    <property type="protein sequence ID" value="CAI9120598.1"/>
    <property type="molecule type" value="Genomic_DNA"/>
</dbReference>
<sequence>MAALMAHGKVLMMQKDEGENLSRWLSHYSNLFGMNNLTIMDNGSSDEFTLDLLRSAEGGGCKIIRGYDTQHDFQNKGGHFNNIIKSWDAECDYDFALPVDCDEIIAAFTDTGISRGSQDIHSVLDTLKNEQRALRLDMSLFNVPGRPEWFAPVRHFHKGFVAAKSLEGIDNGQHEPWTKFTRDYLGVRLTYLHYHNRPYTELIERTRSKLSDLMDIDNREELQRNLHSPKIPGSHLIEILLSTEEEYKRKYDGEIQIFVPTFSGSNFLTFKNNTFLWNAAAYLAANPDVVGYELCGLHHYLRHGYQEGRHLGK</sequence>
<evidence type="ECO:0000313" key="1">
    <source>
        <dbReference type="EMBL" id="CAI9120598.1"/>
    </source>
</evidence>
<dbReference type="Proteomes" id="UP001176960">
    <property type="component" value="Unassembled WGS sequence"/>
</dbReference>